<dbReference type="RefSeq" id="WP_179238348.1">
    <property type="nucleotide sequence ID" value="NZ_JACBNQ010000011.1"/>
</dbReference>
<dbReference type="Pfam" id="PF13749">
    <property type="entry name" value="HATPase_c_4"/>
    <property type="match status" value="1"/>
</dbReference>
<evidence type="ECO:0000313" key="2">
    <source>
        <dbReference type="EMBL" id="NYB74646.1"/>
    </source>
</evidence>
<dbReference type="PANTHER" id="PTHR30595:SF6">
    <property type="entry name" value="SCHLAFEN ALBA-2 DOMAIN-CONTAINING PROTEIN"/>
    <property type="match status" value="1"/>
</dbReference>
<dbReference type="EMBL" id="JACBNQ010000011">
    <property type="protein sequence ID" value="NYB74646.1"/>
    <property type="molecule type" value="Genomic_DNA"/>
</dbReference>
<proteinExistence type="predicted"/>
<feature type="domain" description="Transposase (putative) YhgA-like" evidence="1">
    <location>
        <begin position="5"/>
        <end position="209"/>
    </location>
</feature>
<gene>
    <name evidence="2" type="ORF">HZF24_10915</name>
</gene>
<dbReference type="InterPro" id="IPR036388">
    <property type="entry name" value="WH-like_DNA-bd_sf"/>
</dbReference>
<dbReference type="Gene3D" id="3.30.565.60">
    <property type="match status" value="1"/>
</dbReference>
<comment type="caution">
    <text evidence="2">The sequence shown here is derived from an EMBL/GenBank/DDBJ whole genome shotgun (WGS) entry which is preliminary data.</text>
</comment>
<dbReference type="Gene3D" id="1.10.10.10">
    <property type="entry name" value="Winged helix-like DNA-binding domain superfamily/Winged helix DNA-binding domain"/>
    <property type="match status" value="1"/>
</dbReference>
<name>A0A974GWV6_SEDHY</name>
<dbReference type="SUPFAM" id="SSF46785">
    <property type="entry name" value="Winged helix' DNA-binding domain"/>
    <property type="match status" value="1"/>
</dbReference>
<dbReference type="Pfam" id="PF04754">
    <property type="entry name" value="Transposase_31"/>
    <property type="match status" value="1"/>
</dbReference>
<dbReference type="NCBIfam" id="TIGR01784">
    <property type="entry name" value="T_den_put_tspse"/>
    <property type="match status" value="1"/>
</dbReference>
<dbReference type="InterPro" id="IPR036390">
    <property type="entry name" value="WH_DNA-bd_sf"/>
</dbReference>
<dbReference type="InterPro" id="IPR038475">
    <property type="entry name" value="RecG_C_sf"/>
</dbReference>
<dbReference type="InterPro" id="IPR006842">
    <property type="entry name" value="Transposase_31"/>
</dbReference>
<evidence type="ECO:0000313" key="3">
    <source>
        <dbReference type="Proteomes" id="UP000611629"/>
    </source>
</evidence>
<dbReference type="PANTHER" id="PTHR30595">
    <property type="entry name" value="GLPR-RELATED TRANSCRIPTIONAL REPRESSOR"/>
    <property type="match status" value="1"/>
</dbReference>
<sequence length="537" mass="62994">MKIQNPHDKFFKETFGKTVVAKDFINNYLPQEIRDVMNVDTLELQKDSFVNAELEEGFSDILFKSEINSEEGYIYFLFEHKSYPSKDAVFQLLKYMIKIWEEKIKKEERNELPVIIPILIYHGKEKWSSKLRLGEMITGYDLLSEDIKKYIPDYEYLLYNISKYSDEEIKGEAQLRIILTIFRDIFTKDIEEFYRTIVRSAEYLAELDDKQTGIEYFETMMRYIFSTRIDMTERDIDRLINKIGDSYENMRSINQDLTFETASIEFNIRKVPFGIWQYRTLKLINEDGIYTNLAHILSDQCVHTIKAAVFEGTDKAVFKDRQEFSGSLLLQLKEAYDYISRYNRTRSEFSGLHRIDKKDYPEDALRESLLNSLVHRDYSYSASTLISIFDDRIELLSVGGLAKGISLNDIMLGVSVSRNENLANIFYRLTLIEAYGTGIPKIFRSYKDFPIQPKIEVSDNAFKITLPNKNETDEKIFLSKNEKVVMELLNEKYEITRKDVQETLNSSQTMAGRVVKKLTDRGLIKQIGKGKNTRYLR</sequence>
<accession>A0A974GWV6</accession>
<evidence type="ECO:0000259" key="1">
    <source>
        <dbReference type="Pfam" id="PF04754"/>
    </source>
</evidence>
<reference evidence="2" key="1">
    <citation type="submission" date="2020-07" db="EMBL/GenBank/DDBJ databases">
        <title>Genomic analysis of a strain of Sedimentibacter Hydroxybenzoicus DSM7310.</title>
        <authorList>
            <person name="Ma S."/>
        </authorList>
    </citation>
    <scope>NUCLEOTIDE SEQUENCE</scope>
    <source>
        <strain evidence="2">DSM 7310</strain>
    </source>
</reference>
<dbReference type="AlphaFoldDB" id="A0A974GWV6"/>
<dbReference type="Proteomes" id="UP000611629">
    <property type="component" value="Unassembled WGS sequence"/>
</dbReference>
<protein>
    <submittedName>
        <fullName evidence="2">Rpn family recombination-promoting nuclease/putative transposase</fullName>
    </submittedName>
</protein>
<organism evidence="2 3">
    <name type="scientific">Sedimentibacter hydroxybenzoicus DSM 7310</name>
    <dbReference type="NCBI Taxonomy" id="1123245"/>
    <lineage>
        <taxon>Bacteria</taxon>
        <taxon>Bacillati</taxon>
        <taxon>Bacillota</taxon>
        <taxon>Tissierellia</taxon>
        <taxon>Sedimentibacter</taxon>
    </lineage>
</organism>
<dbReference type="InterPro" id="IPR010106">
    <property type="entry name" value="RpnA"/>
</dbReference>
<keyword evidence="3" id="KW-1185">Reference proteome</keyword>